<evidence type="ECO:0000313" key="1">
    <source>
        <dbReference type="EMBL" id="PON50760.1"/>
    </source>
</evidence>
<reference evidence="2" key="1">
    <citation type="submission" date="2016-06" db="EMBL/GenBank/DDBJ databases">
        <title>Parallel loss of symbiosis genes in relatives of nitrogen-fixing non-legume Parasponia.</title>
        <authorList>
            <person name="Van Velzen R."/>
            <person name="Holmer R."/>
            <person name="Bu F."/>
            <person name="Rutten L."/>
            <person name="Van Zeijl A."/>
            <person name="Liu W."/>
            <person name="Santuari L."/>
            <person name="Cao Q."/>
            <person name="Sharma T."/>
            <person name="Shen D."/>
            <person name="Roswanjaya Y."/>
            <person name="Wardhani T."/>
            <person name="Kalhor M.S."/>
            <person name="Jansen J."/>
            <person name="Van den Hoogen J."/>
            <person name="Gungor B."/>
            <person name="Hartog M."/>
            <person name="Hontelez J."/>
            <person name="Verver J."/>
            <person name="Yang W.-C."/>
            <person name="Schijlen E."/>
            <person name="Repin R."/>
            <person name="Schilthuizen M."/>
            <person name="Schranz E."/>
            <person name="Heidstra R."/>
            <person name="Miyata K."/>
            <person name="Fedorova E."/>
            <person name="Kohlen W."/>
            <person name="Bisseling T."/>
            <person name="Smit S."/>
            <person name="Geurts R."/>
        </authorList>
    </citation>
    <scope>NUCLEOTIDE SEQUENCE [LARGE SCALE GENOMIC DNA]</scope>
    <source>
        <strain evidence="2">cv. WU1-14</strain>
    </source>
</reference>
<protein>
    <submittedName>
        <fullName evidence="1">Uncharacterized protein</fullName>
    </submittedName>
</protein>
<organism evidence="1 2">
    <name type="scientific">Parasponia andersonii</name>
    <name type="common">Sponia andersonii</name>
    <dbReference type="NCBI Taxonomy" id="3476"/>
    <lineage>
        <taxon>Eukaryota</taxon>
        <taxon>Viridiplantae</taxon>
        <taxon>Streptophyta</taxon>
        <taxon>Embryophyta</taxon>
        <taxon>Tracheophyta</taxon>
        <taxon>Spermatophyta</taxon>
        <taxon>Magnoliopsida</taxon>
        <taxon>eudicotyledons</taxon>
        <taxon>Gunneridae</taxon>
        <taxon>Pentapetalae</taxon>
        <taxon>rosids</taxon>
        <taxon>fabids</taxon>
        <taxon>Rosales</taxon>
        <taxon>Cannabaceae</taxon>
        <taxon>Parasponia</taxon>
    </lineage>
</organism>
<accession>A0A2P5BPR8</accession>
<evidence type="ECO:0000313" key="2">
    <source>
        <dbReference type="Proteomes" id="UP000237105"/>
    </source>
</evidence>
<dbReference type="AlphaFoldDB" id="A0A2P5BPR8"/>
<sequence length="75" mass="8314">MAVIVGDGDSSTTVYEQPRVGVLKAEMTAMKEIKRSSATFGVSWMNDGRSWKAWWSTVGEIGGDWHRILLLADAR</sequence>
<name>A0A2P5BPR8_PARAD</name>
<dbReference type="OrthoDB" id="10366831at2759"/>
<keyword evidence="2" id="KW-1185">Reference proteome</keyword>
<dbReference type="Proteomes" id="UP000237105">
    <property type="component" value="Unassembled WGS sequence"/>
</dbReference>
<gene>
    <name evidence="1" type="ORF">PanWU01x14_221320</name>
</gene>
<proteinExistence type="predicted"/>
<dbReference type="EMBL" id="JXTB01000242">
    <property type="protein sequence ID" value="PON50760.1"/>
    <property type="molecule type" value="Genomic_DNA"/>
</dbReference>
<comment type="caution">
    <text evidence="1">The sequence shown here is derived from an EMBL/GenBank/DDBJ whole genome shotgun (WGS) entry which is preliminary data.</text>
</comment>